<evidence type="ECO:0000313" key="3">
    <source>
        <dbReference type="Proteomes" id="UP000092583"/>
    </source>
</evidence>
<dbReference type="AlphaFoldDB" id="A0A1B9IT51"/>
<reference evidence="3" key="2">
    <citation type="submission" date="2013-12" db="EMBL/GenBank/DDBJ databases">
        <title>Evolution of pathogenesis and genome organization in the Tremellales.</title>
        <authorList>
            <person name="Cuomo C."/>
            <person name="Litvintseva A."/>
            <person name="Heitman J."/>
            <person name="Chen Y."/>
            <person name="Sun S."/>
            <person name="Springer D."/>
            <person name="Dromer F."/>
            <person name="Young S."/>
            <person name="Zeng Q."/>
            <person name="Chapman S."/>
            <person name="Gujja S."/>
            <person name="Saif S."/>
            <person name="Birren B."/>
        </authorList>
    </citation>
    <scope>NUCLEOTIDE SEQUENCE [LARGE SCALE GENOMIC DNA]</scope>
    <source>
        <strain evidence="3">CBS 10435</strain>
    </source>
</reference>
<accession>A0A1B9IT51</accession>
<name>A0A1B9IT51_9TREE</name>
<feature type="compositionally biased region" description="Polar residues" evidence="1">
    <location>
        <begin position="1"/>
        <end position="24"/>
    </location>
</feature>
<dbReference type="Proteomes" id="UP000092583">
    <property type="component" value="Unassembled WGS sequence"/>
</dbReference>
<dbReference type="EMBL" id="KI669461">
    <property type="protein sequence ID" value="OCF58722.1"/>
    <property type="molecule type" value="Genomic_DNA"/>
</dbReference>
<organism evidence="2 3">
    <name type="scientific">Kwoniella mangroviensis CBS 10435</name>
    <dbReference type="NCBI Taxonomy" id="1331196"/>
    <lineage>
        <taxon>Eukaryota</taxon>
        <taxon>Fungi</taxon>
        <taxon>Dikarya</taxon>
        <taxon>Basidiomycota</taxon>
        <taxon>Agaricomycotina</taxon>
        <taxon>Tremellomycetes</taxon>
        <taxon>Tremellales</taxon>
        <taxon>Cryptococcaceae</taxon>
        <taxon>Kwoniella</taxon>
    </lineage>
</organism>
<evidence type="ECO:0000313" key="2">
    <source>
        <dbReference type="EMBL" id="OCF58722.1"/>
    </source>
</evidence>
<reference evidence="2 3" key="1">
    <citation type="submission" date="2013-07" db="EMBL/GenBank/DDBJ databases">
        <title>The Genome Sequence of Kwoniella mangroviensis CBS10435.</title>
        <authorList>
            <consortium name="The Broad Institute Genome Sequencing Platform"/>
            <person name="Cuomo C."/>
            <person name="Litvintseva A."/>
            <person name="Chen Y."/>
            <person name="Heitman J."/>
            <person name="Sun S."/>
            <person name="Springer D."/>
            <person name="Dromer F."/>
            <person name="Young S.K."/>
            <person name="Zeng Q."/>
            <person name="Gargeya S."/>
            <person name="Fitzgerald M."/>
            <person name="Abouelleil A."/>
            <person name="Alvarado L."/>
            <person name="Berlin A.M."/>
            <person name="Chapman S.B."/>
            <person name="Dewar J."/>
            <person name="Goldberg J."/>
            <person name="Griggs A."/>
            <person name="Gujja S."/>
            <person name="Hansen M."/>
            <person name="Howarth C."/>
            <person name="Imamovic A."/>
            <person name="Larimer J."/>
            <person name="McCowan C."/>
            <person name="Murphy C."/>
            <person name="Pearson M."/>
            <person name="Priest M."/>
            <person name="Roberts A."/>
            <person name="Saif S."/>
            <person name="Shea T."/>
            <person name="Sykes S."/>
            <person name="Wortman J."/>
            <person name="Nusbaum C."/>
            <person name="Birren B."/>
        </authorList>
    </citation>
    <scope>NUCLEOTIDE SEQUENCE [LARGE SCALE GENOMIC DNA]</scope>
    <source>
        <strain evidence="2 3">CBS 10435</strain>
    </source>
</reference>
<dbReference type="OrthoDB" id="10539098at2759"/>
<proteinExistence type="predicted"/>
<feature type="compositionally biased region" description="Low complexity" evidence="1">
    <location>
        <begin position="25"/>
        <end position="43"/>
    </location>
</feature>
<keyword evidence="3" id="KW-1185">Reference proteome</keyword>
<feature type="region of interest" description="Disordered" evidence="1">
    <location>
        <begin position="1"/>
        <end position="43"/>
    </location>
</feature>
<sequence>MSDNSIFSPSQASSCANSVGLSWESSNSPVPSNASSATSAISDSASTGIPSIYFNPNISSSFIDSNEASPWAPLSRSVDSSYLERSPFSYERNSSKHSSIANTPTSSALMLCVDESEWSISSRSKTTFEQILGENYDFREGLPSPSIASTASSMWDKSRTYLSRVTSSIAGAFSDRSADARKRFDSNAGTGNVRDFEHSPGLQARLDDFLGRSR</sequence>
<gene>
    <name evidence="2" type="ORF">L486_03212</name>
</gene>
<evidence type="ECO:0000256" key="1">
    <source>
        <dbReference type="SAM" id="MobiDB-lite"/>
    </source>
</evidence>
<protein>
    <submittedName>
        <fullName evidence="2">Uncharacterized protein</fullName>
    </submittedName>
</protein>